<feature type="transmembrane region" description="Helical" evidence="1">
    <location>
        <begin position="103"/>
        <end position="128"/>
    </location>
</feature>
<keyword evidence="1" id="KW-1133">Transmembrane helix</keyword>
<reference evidence="2 3" key="1">
    <citation type="journal article" date="2016" name="Int. J. Syst. Evol. Microbiol.">
        <title>Paraphotobacterium marinum gen. nov., sp. nov., a member of the family Vibrionaceae, isolated from surface seawater.</title>
        <authorList>
            <person name="Huang Z."/>
            <person name="Dong C."/>
            <person name="Shao Z."/>
        </authorList>
    </citation>
    <scope>NUCLEOTIDE SEQUENCE [LARGE SCALE GENOMIC DNA]</scope>
    <source>
        <strain evidence="2 3">NSCS20N07D</strain>
    </source>
</reference>
<evidence type="ECO:0000313" key="3">
    <source>
        <dbReference type="Proteomes" id="UP000242175"/>
    </source>
</evidence>
<dbReference type="AlphaFoldDB" id="A0A220VG07"/>
<gene>
    <name evidence="2" type="ORF">CF386_08840</name>
</gene>
<accession>A0A220VG07</accession>
<dbReference type="RefSeq" id="WP_089074074.1">
    <property type="nucleotide sequence ID" value="NZ_CBCSAM010000002.1"/>
</dbReference>
<organism evidence="2 3">
    <name type="scientific">Paraphotobacterium marinum</name>
    <dbReference type="NCBI Taxonomy" id="1755811"/>
    <lineage>
        <taxon>Bacteria</taxon>
        <taxon>Pseudomonadati</taxon>
        <taxon>Pseudomonadota</taxon>
        <taxon>Gammaproteobacteria</taxon>
        <taxon>Vibrionales</taxon>
        <taxon>Vibrionaceae</taxon>
        <taxon>Paraphotobacterium</taxon>
    </lineage>
</organism>
<feature type="transmembrane region" description="Helical" evidence="1">
    <location>
        <begin position="72"/>
        <end position="91"/>
    </location>
</feature>
<protein>
    <submittedName>
        <fullName evidence="2">Uncharacterized protein</fullName>
    </submittedName>
</protein>
<sequence length="132" mass="14634">MSNKNLTFLSLIIIWLGVLIACIFGKPLISGSQQEVLRIGLVTLILGGLFATKNVFENFKIAKENNFNNYKVVIISSIVIWLIVIIGSIFSPSFITGSDPTSLPLFIIFGPFLGSYFIKLSAQFIIFLKEDV</sequence>
<evidence type="ECO:0000256" key="1">
    <source>
        <dbReference type="SAM" id="Phobius"/>
    </source>
</evidence>
<feature type="transmembrane region" description="Helical" evidence="1">
    <location>
        <begin position="36"/>
        <end position="52"/>
    </location>
</feature>
<feature type="transmembrane region" description="Helical" evidence="1">
    <location>
        <begin position="6"/>
        <end position="24"/>
    </location>
</feature>
<proteinExistence type="predicted"/>
<keyword evidence="1" id="KW-0812">Transmembrane</keyword>
<keyword evidence="1" id="KW-0472">Membrane</keyword>
<dbReference type="Proteomes" id="UP000242175">
    <property type="component" value="Chromosome small"/>
</dbReference>
<keyword evidence="3" id="KW-1185">Reference proteome</keyword>
<evidence type="ECO:0000313" key="2">
    <source>
        <dbReference type="EMBL" id="ASK79166.1"/>
    </source>
</evidence>
<dbReference type="KEGG" id="pmai:CF386_08840"/>
<dbReference type="EMBL" id="CP022356">
    <property type="protein sequence ID" value="ASK79166.1"/>
    <property type="molecule type" value="Genomic_DNA"/>
</dbReference>
<name>A0A220VG07_9GAMM</name>
<dbReference type="PROSITE" id="PS51257">
    <property type="entry name" value="PROKAR_LIPOPROTEIN"/>
    <property type="match status" value="1"/>
</dbReference>